<accession>A0A5C6EAF8</accession>
<protein>
    <recommendedName>
        <fullName evidence="3">Cytochrome oxidase maturation protein cbb3-type</fullName>
    </recommendedName>
</protein>
<evidence type="ECO:0008006" key="3">
    <source>
        <dbReference type="Google" id="ProtNLM"/>
    </source>
</evidence>
<proteinExistence type="predicted"/>
<gene>
    <name evidence="1" type="ORF">Q31b_10140</name>
</gene>
<dbReference type="Proteomes" id="UP000315471">
    <property type="component" value="Unassembled WGS sequence"/>
</dbReference>
<organism evidence="1 2">
    <name type="scientific">Novipirellula aureliae</name>
    <dbReference type="NCBI Taxonomy" id="2527966"/>
    <lineage>
        <taxon>Bacteria</taxon>
        <taxon>Pseudomonadati</taxon>
        <taxon>Planctomycetota</taxon>
        <taxon>Planctomycetia</taxon>
        <taxon>Pirellulales</taxon>
        <taxon>Pirellulaceae</taxon>
        <taxon>Novipirellula</taxon>
    </lineage>
</organism>
<sequence length="66" mass="7111">MAVIFAIWIFMGVLGTSSLVALVWAIQTGKFSNIKGDAMSIFDADEPIGKVTDSFPQNTDCKDGKI</sequence>
<keyword evidence="2" id="KW-1185">Reference proteome</keyword>
<name>A0A5C6EAF8_9BACT</name>
<dbReference type="AlphaFoldDB" id="A0A5C6EAF8"/>
<evidence type="ECO:0000313" key="2">
    <source>
        <dbReference type="Proteomes" id="UP000315471"/>
    </source>
</evidence>
<evidence type="ECO:0000313" key="1">
    <source>
        <dbReference type="EMBL" id="TWU45838.1"/>
    </source>
</evidence>
<reference evidence="1 2" key="1">
    <citation type="submission" date="2019-02" db="EMBL/GenBank/DDBJ databases">
        <title>Deep-cultivation of Planctomycetes and their phenomic and genomic characterization uncovers novel biology.</title>
        <authorList>
            <person name="Wiegand S."/>
            <person name="Jogler M."/>
            <person name="Boedeker C."/>
            <person name="Pinto D."/>
            <person name="Vollmers J."/>
            <person name="Rivas-Marin E."/>
            <person name="Kohn T."/>
            <person name="Peeters S.H."/>
            <person name="Heuer A."/>
            <person name="Rast P."/>
            <person name="Oberbeckmann S."/>
            <person name="Bunk B."/>
            <person name="Jeske O."/>
            <person name="Meyerdierks A."/>
            <person name="Storesund J.E."/>
            <person name="Kallscheuer N."/>
            <person name="Luecker S."/>
            <person name="Lage O.M."/>
            <person name="Pohl T."/>
            <person name="Merkel B.J."/>
            <person name="Hornburger P."/>
            <person name="Mueller R.-W."/>
            <person name="Bruemmer F."/>
            <person name="Labrenz M."/>
            <person name="Spormann A.M."/>
            <person name="Op Den Camp H."/>
            <person name="Overmann J."/>
            <person name="Amann R."/>
            <person name="Jetten M.S.M."/>
            <person name="Mascher T."/>
            <person name="Medema M.H."/>
            <person name="Devos D.P."/>
            <person name="Kaster A.-K."/>
            <person name="Ovreas L."/>
            <person name="Rohde M."/>
            <person name="Galperin M.Y."/>
            <person name="Jogler C."/>
        </authorList>
    </citation>
    <scope>NUCLEOTIDE SEQUENCE [LARGE SCALE GENOMIC DNA]</scope>
    <source>
        <strain evidence="1 2">Q31b</strain>
    </source>
</reference>
<comment type="caution">
    <text evidence="1">The sequence shown here is derived from an EMBL/GenBank/DDBJ whole genome shotgun (WGS) entry which is preliminary data.</text>
</comment>
<dbReference type="EMBL" id="SJPY01000001">
    <property type="protein sequence ID" value="TWU45838.1"/>
    <property type="molecule type" value="Genomic_DNA"/>
</dbReference>